<evidence type="ECO:0000313" key="1">
    <source>
        <dbReference type="EMBL" id="ONN43538.1"/>
    </source>
</evidence>
<gene>
    <name evidence="1" type="ORF">BTN92_06820</name>
</gene>
<reference evidence="1 2" key="1">
    <citation type="submission" date="2016-12" db="EMBL/GenBank/DDBJ databases">
        <authorList>
            <person name="Song W.-J."/>
            <person name="Kurnit D.M."/>
        </authorList>
    </citation>
    <scope>NUCLEOTIDE SEQUENCE [LARGE SCALE GENOMIC DNA]</scope>
    <source>
        <strain evidence="1 2">CGB1038-1_S1</strain>
    </source>
</reference>
<sequence>MTRKVFLIMRFESPFFELQENLAEEFSDFEFLNVGEVNSQKNILQDIIESIYNADVILADLTGLNSNVFYELGIAHSFNKRVIQITQNIEELPFDIKQYRTLEYGSDYRVFKQFIKKLRPLLESVVEGEDLFSNPVNDFLKNADNLDLNTIRKENLISEEFDEEDKGFLDHLSDMEESIESFSKHINSIAQGIAGLGEKMDNATKDIERVKKIGGSGVTSYIKKQADKISKDIDGLVKTMDISNEGILRDWQRVEISVLGIIESKFMENPDNQKEMKLFINQILDFKTNIESTNEKVSSYKDSINNIVGTSRNLTKSARKLTQSTETYLEGTGIILSSIEKIDRKSKFIAI</sequence>
<protein>
    <submittedName>
        <fullName evidence="1">Uncharacterized protein</fullName>
    </submittedName>
</protein>
<dbReference type="SUPFAM" id="SSF52309">
    <property type="entry name" value="N-(deoxy)ribosyltransferase-like"/>
    <property type="match status" value="1"/>
</dbReference>
<dbReference type="SUPFAM" id="SSF58104">
    <property type="entry name" value="Methyl-accepting chemotaxis protein (MCP) signaling domain"/>
    <property type="match status" value="1"/>
</dbReference>
<dbReference type="AlphaFoldDB" id="A0A1V2UJH2"/>
<dbReference type="Gene3D" id="3.40.50.450">
    <property type="match status" value="1"/>
</dbReference>
<dbReference type="OrthoDB" id="9815193at2"/>
<name>A0A1V2UJH2_ENTMU</name>
<proteinExistence type="predicted"/>
<evidence type="ECO:0000313" key="2">
    <source>
        <dbReference type="Proteomes" id="UP000189299"/>
    </source>
</evidence>
<dbReference type="Proteomes" id="UP000189299">
    <property type="component" value="Unassembled WGS sequence"/>
</dbReference>
<dbReference type="RefSeq" id="WP_077151493.1">
    <property type="nucleotide sequence ID" value="NZ_CABMMO010000005.1"/>
</dbReference>
<accession>A0A1V2UJH2</accession>
<dbReference type="EMBL" id="MSTR01000005">
    <property type="protein sequence ID" value="ONN43538.1"/>
    <property type="molecule type" value="Genomic_DNA"/>
</dbReference>
<organism evidence="1 2">
    <name type="scientific">Enterococcus mundtii</name>
    <dbReference type="NCBI Taxonomy" id="53346"/>
    <lineage>
        <taxon>Bacteria</taxon>
        <taxon>Bacillati</taxon>
        <taxon>Bacillota</taxon>
        <taxon>Bacilli</taxon>
        <taxon>Lactobacillales</taxon>
        <taxon>Enterococcaceae</taxon>
        <taxon>Enterococcus</taxon>
    </lineage>
</organism>
<comment type="caution">
    <text evidence="1">The sequence shown here is derived from an EMBL/GenBank/DDBJ whole genome shotgun (WGS) entry which is preliminary data.</text>
</comment>